<reference evidence="2" key="1">
    <citation type="submission" date="2022-11" db="UniProtKB">
        <authorList>
            <consortium name="WormBaseParasite"/>
        </authorList>
    </citation>
    <scope>IDENTIFICATION</scope>
</reference>
<proteinExistence type="predicted"/>
<dbReference type="Pfam" id="PF25562">
    <property type="entry name" value="CNBH_CNNM2_C"/>
    <property type="match status" value="1"/>
</dbReference>
<keyword evidence="1" id="KW-1185">Reference proteome</keyword>
<protein>
    <submittedName>
        <fullName evidence="2">Cyclic nucleotide-binding domain-containing protein</fullName>
    </submittedName>
</protein>
<accession>A0A914R241</accession>
<dbReference type="WBParaSite" id="PEQ_0000031901-mRNA-1">
    <property type="protein sequence ID" value="PEQ_0000031901-mRNA-1"/>
    <property type="gene ID" value="PEQ_0000031901"/>
</dbReference>
<sequence>MNDPKTVIPRTAKLYTKQEPSERFILILEGRAMVTIGQVFIRVHLRPSFSQMNLHQSPDWSTPSLFTRFGEHFSTLRSLCTSKSDNETL</sequence>
<name>A0A914R241_PAREQ</name>
<organism evidence="1 2">
    <name type="scientific">Parascaris equorum</name>
    <name type="common">Equine roundworm</name>
    <dbReference type="NCBI Taxonomy" id="6256"/>
    <lineage>
        <taxon>Eukaryota</taxon>
        <taxon>Metazoa</taxon>
        <taxon>Ecdysozoa</taxon>
        <taxon>Nematoda</taxon>
        <taxon>Chromadorea</taxon>
        <taxon>Rhabditida</taxon>
        <taxon>Spirurina</taxon>
        <taxon>Ascaridomorpha</taxon>
        <taxon>Ascaridoidea</taxon>
        <taxon>Ascarididae</taxon>
        <taxon>Parascaris</taxon>
    </lineage>
</organism>
<evidence type="ECO:0000313" key="1">
    <source>
        <dbReference type="Proteomes" id="UP000887564"/>
    </source>
</evidence>
<dbReference type="Proteomes" id="UP000887564">
    <property type="component" value="Unplaced"/>
</dbReference>
<dbReference type="AlphaFoldDB" id="A0A914R241"/>
<evidence type="ECO:0000313" key="2">
    <source>
        <dbReference type="WBParaSite" id="PEQ_0000031901-mRNA-1"/>
    </source>
</evidence>